<evidence type="ECO:0000313" key="3">
    <source>
        <dbReference type="Proteomes" id="UP000019763"/>
    </source>
</evidence>
<name>A0A023B4R3_GRENI</name>
<dbReference type="GeneID" id="22913478"/>
<evidence type="ECO:0000256" key="1">
    <source>
        <dbReference type="SAM" id="MobiDB-lite"/>
    </source>
</evidence>
<keyword evidence="3" id="KW-1185">Reference proteome</keyword>
<dbReference type="Proteomes" id="UP000019763">
    <property type="component" value="Unassembled WGS sequence"/>
</dbReference>
<feature type="region of interest" description="Disordered" evidence="1">
    <location>
        <begin position="149"/>
        <end position="172"/>
    </location>
</feature>
<gene>
    <name evidence="2" type="ORF">GNI_098350</name>
</gene>
<accession>A0A023B4R3</accession>
<feature type="region of interest" description="Disordered" evidence="1">
    <location>
        <begin position="1"/>
        <end position="33"/>
    </location>
</feature>
<dbReference type="AlphaFoldDB" id="A0A023B4R3"/>
<dbReference type="RefSeq" id="XP_011131061.1">
    <property type="nucleotide sequence ID" value="XM_011132759.1"/>
</dbReference>
<reference evidence="2" key="1">
    <citation type="submission" date="2013-12" db="EMBL/GenBank/DDBJ databases">
        <authorList>
            <person name="Omoto C.K."/>
            <person name="Sibley D."/>
            <person name="Venepally P."/>
            <person name="Hadjithomas M."/>
            <person name="Karamycheva S."/>
            <person name="Brunk B."/>
            <person name="Roos D."/>
            <person name="Caler E."/>
            <person name="Lorenzi H."/>
        </authorList>
    </citation>
    <scope>NUCLEOTIDE SEQUENCE</scope>
</reference>
<organism evidence="2 3">
    <name type="scientific">Gregarina niphandrodes</name>
    <name type="common">Septate eugregarine</name>
    <dbReference type="NCBI Taxonomy" id="110365"/>
    <lineage>
        <taxon>Eukaryota</taxon>
        <taxon>Sar</taxon>
        <taxon>Alveolata</taxon>
        <taxon>Apicomplexa</taxon>
        <taxon>Conoidasida</taxon>
        <taxon>Gregarinasina</taxon>
        <taxon>Eugregarinorida</taxon>
        <taxon>Gregarinidae</taxon>
        <taxon>Gregarina</taxon>
    </lineage>
</organism>
<sequence>MALNISRRFVETRTGKHKRRNTGSATGEKTPRRKVLKEDYINPVEQQGGATLLDLGPSPQGIGGGLALGGAPQGLGPGPMLAPGLMGGSGLPGGGCLAGSPMAGSPMAGNSLGGATINAGGPTVHAGVGLTGGPSALAGSAAPSAGLVYDSSPSTATPASSPQELDPHGWGNGGLFEWDGAALAGSDLEGAGTGASLSNFLYF</sequence>
<feature type="compositionally biased region" description="Low complexity" evidence="1">
    <location>
        <begin position="149"/>
        <end position="162"/>
    </location>
</feature>
<comment type="caution">
    <text evidence="2">The sequence shown here is derived from an EMBL/GenBank/DDBJ whole genome shotgun (WGS) entry which is preliminary data.</text>
</comment>
<dbReference type="VEuPathDB" id="CryptoDB:GNI_098350"/>
<evidence type="ECO:0000313" key="2">
    <source>
        <dbReference type="EMBL" id="EZG57277.1"/>
    </source>
</evidence>
<proteinExistence type="predicted"/>
<protein>
    <submittedName>
        <fullName evidence="2">Uncharacterized protein</fullName>
    </submittedName>
</protein>
<dbReference type="EMBL" id="AFNH02000738">
    <property type="protein sequence ID" value="EZG57277.1"/>
    <property type="molecule type" value="Genomic_DNA"/>
</dbReference>